<reference evidence="1 2" key="1">
    <citation type="journal article" date="2017" name="Genome Announc.">
        <title>Draft Genome Sequences of Salinivibrio proteolyticus, Salinivibrio sharmensis, Salinivibrio siamensis, Salinivibrio costicola subsp. alcaliphilus, Salinivibrio costicola subsp. vallismortis, and 29 New Isolates Belonging to the Genus Salinivibrio.</title>
        <authorList>
            <person name="Lopez-Hermoso C."/>
            <person name="de la Haba R.R."/>
            <person name="Sanchez-Porro C."/>
            <person name="Bayliss S.C."/>
            <person name="Feil E.J."/>
            <person name="Ventosa A."/>
        </authorList>
    </citation>
    <scope>NUCLEOTIDE SEQUENCE [LARGE SCALE GENOMIC DNA]</scope>
    <source>
        <strain evidence="1 2">IC202</strain>
    </source>
</reference>
<dbReference type="Pfam" id="PF11301">
    <property type="entry name" value="DUF3103"/>
    <property type="match status" value="1"/>
</dbReference>
<gene>
    <name evidence="1" type="ORF">BZG09_16630</name>
</gene>
<evidence type="ECO:0000313" key="1">
    <source>
        <dbReference type="EMBL" id="OOE39968.1"/>
    </source>
</evidence>
<comment type="caution">
    <text evidence="1">The sequence shown here is derived from an EMBL/GenBank/DDBJ whole genome shotgun (WGS) entry which is preliminary data.</text>
</comment>
<dbReference type="AlphaFoldDB" id="A0AB36JXX9"/>
<dbReference type="EMBL" id="MUEO01000081">
    <property type="protein sequence ID" value="OOE39968.1"/>
    <property type="molecule type" value="Genomic_DNA"/>
</dbReference>
<protein>
    <submittedName>
        <fullName evidence="1">Uncharacterized protein</fullName>
    </submittedName>
</protein>
<organism evidence="1 2">
    <name type="scientific">Salinivibrio kushneri</name>
    <dbReference type="NCBI Taxonomy" id="1908198"/>
    <lineage>
        <taxon>Bacteria</taxon>
        <taxon>Pseudomonadati</taxon>
        <taxon>Pseudomonadota</taxon>
        <taxon>Gammaproteobacteria</taxon>
        <taxon>Vibrionales</taxon>
        <taxon>Vibrionaceae</taxon>
        <taxon>Salinivibrio</taxon>
    </lineage>
</organism>
<evidence type="ECO:0000313" key="2">
    <source>
        <dbReference type="Proteomes" id="UP000188726"/>
    </source>
</evidence>
<sequence>MNNADVYYTLLKGREYRDHPSAGGNTIATWEPLTIEPTK</sequence>
<name>A0AB36JXX9_9GAMM</name>
<dbReference type="Proteomes" id="UP000188726">
    <property type="component" value="Unassembled WGS sequence"/>
</dbReference>
<proteinExistence type="predicted"/>
<accession>A0AB36JXX9</accession>
<dbReference type="InterPro" id="IPR021452">
    <property type="entry name" value="DUF3103"/>
</dbReference>